<keyword evidence="4" id="KW-1185">Reference proteome</keyword>
<dbReference type="Pfam" id="PF13340">
    <property type="entry name" value="DUF4096"/>
    <property type="match status" value="1"/>
</dbReference>
<gene>
    <name evidence="3" type="ORF">CRT60_12215</name>
</gene>
<accession>A0A2B8BH26</accession>
<dbReference type="InterPro" id="IPR025161">
    <property type="entry name" value="IS402-like_dom"/>
</dbReference>
<dbReference type="Pfam" id="PF01609">
    <property type="entry name" value="DDE_Tnp_1"/>
    <property type="match status" value="1"/>
</dbReference>
<sequence length="254" mass="28720">MTSRRYELTDQEWSILSPLLPNKPRGVRRVDDRRVLNGILWRFRTGSPWAEIPERYGPSTTCYNRFVRWRKAGVWDRLLEAVSAAYDGDIVMIDSSCVRVHQHAATGKRGPGDDGGMGRSRGGLTSKIHALVDAEGRPVRLRLTAGQVADCIEADALTEDLGEGAILLADKGYDSNAIRAKAAEWKAWANIPPKTNRKGSFVFSSWVYRQRNLVERFFNKIKQFRGIATRYDKRPENFLAAVKLVAVRLWCQGL</sequence>
<dbReference type="GO" id="GO:0003677">
    <property type="term" value="F:DNA binding"/>
    <property type="evidence" value="ECO:0007669"/>
    <property type="project" value="InterPro"/>
</dbReference>
<dbReference type="NCBIfam" id="NF033580">
    <property type="entry name" value="transpos_IS5_3"/>
    <property type="match status" value="1"/>
</dbReference>
<evidence type="ECO:0000313" key="3">
    <source>
        <dbReference type="EMBL" id="PGH57221.1"/>
    </source>
</evidence>
<name>A0A2B8BH26_9PROT</name>
<dbReference type="RefSeq" id="WP_098736672.1">
    <property type="nucleotide sequence ID" value="NZ_PDKW01000040.1"/>
</dbReference>
<comment type="caution">
    <text evidence="3">The sequence shown here is derived from an EMBL/GenBank/DDBJ whole genome shotgun (WGS) entry which is preliminary data.</text>
</comment>
<dbReference type="PANTHER" id="PTHR46637">
    <property type="entry name" value="TIS1421-TRANSPOSASE PROTEIN A"/>
    <property type="match status" value="1"/>
</dbReference>
<dbReference type="InterPro" id="IPR002559">
    <property type="entry name" value="Transposase_11"/>
</dbReference>
<evidence type="ECO:0000259" key="2">
    <source>
        <dbReference type="Pfam" id="PF13340"/>
    </source>
</evidence>
<feature type="domain" description="Insertion element IS402-like" evidence="2">
    <location>
        <begin position="8"/>
        <end position="78"/>
    </location>
</feature>
<dbReference type="PANTHER" id="PTHR46637:SF1">
    <property type="entry name" value="BLL5188 PROTEIN"/>
    <property type="match status" value="1"/>
</dbReference>
<evidence type="ECO:0000313" key="4">
    <source>
        <dbReference type="Proteomes" id="UP000225379"/>
    </source>
</evidence>
<evidence type="ECO:0000259" key="1">
    <source>
        <dbReference type="Pfam" id="PF01609"/>
    </source>
</evidence>
<dbReference type="OrthoDB" id="7366523at2"/>
<dbReference type="GO" id="GO:0006313">
    <property type="term" value="P:DNA transposition"/>
    <property type="evidence" value="ECO:0007669"/>
    <property type="project" value="InterPro"/>
</dbReference>
<dbReference type="EMBL" id="PDKW01000040">
    <property type="protein sequence ID" value="PGH57221.1"/>
    <property type="molecule type" value="Genomic_DNA"/>
</dbReference>
<dbReference type="AlphaFoldDB" id="A0A2B8BH26"/>
<proteinExistence type="predicted"/>
<dbReference type="Proteomes" id="UP000225379">
    <property type="component" value="Unassembled WGS sequence"/>
</dbReference>
<protein>
    <submittedName>
        <fullName evidence="3">IS5/IS1182 family transposase</fullName>
    </submittedName>
</protein>
<dbReference type="InterPro" id="IPR052909">
    <property type="entry name" value="Transposase_6_like"/>
</dbReference>
<dbReference type="GO" id="GO:0004803">
    <property type="term" value="F:transposase activity"/>
    <property type="evidence" value="ECO:0007669"/>
    <property type="project" value="InterPro"/>
</dbReference>
<reference evidence="4" key="1">
    <citation type="submission" date="2017-10" db="EMBL/GenBank/DDBJ databases">
        <authorList>
            <person name="Kravchenko I.K."/>
            <person name="Grouzdev D.S."/>
        </authorList>
    </citation>
    <scope>NUCLEOTIDE SEQUENCE [LARGE SCALE GENOMIC DNA]</scope>
    <source>
        <strain evidence="4">B2</strain>
    </source>
</reference>
<organism evidence="3 4">
    <name type="scientific">Azospirillum palustre</name>
    <dbReference type="NCBI Taxonomy" id="2044885"/>
    <lineage>
        <taxon>Bacteria</taxon>
        <taxon>Pseudomonadati</taxon>
        <taxon>Pseudomonadota</taxon>
        <taxon>Alphaproteobacteria</taxon>
        <taxon>Rhodospirillales</taxon>
        <taxon>Azospirillaceae</taxon>
        <taxon>Azospirillum</taxon>
    </lineage>
</organism>
<feature type="domain" description="Transposase IS4-like" evidence="1">
    <location>
        <begin position="88"/>
        <end position="247"/>
    </location>
</feature>